<dbReference type="EMBL" id="JAPWTJ010000115">
    <property type="protein sequence ID" value="KAJ8982638.1"/>
    <property type="molecule type" value="Genomic_DNA"/>
</dbReference>
<keyword evidence="7" id="KW-0675">Receptor</keyword>
<proteinExistence type="predicted"/>
<keyword evidence="3" id="KW-0812">Transmembrane</keyword>
<accession>A0ABQ9JWD7</accession>
<name>A0ABQ9JWD7_9CUCU</name>
<evidence type="ECO:0000256" key="8">
    <source>
        <dbReference type="ARBA" id="ARBA00023180"/>
    </source>
</evidence>
<dbReference type="Pfam" id="PF10613">
    <property type="entry name" value="Lig_chan-Glu_bd"/>
    <property type="match status" value="1"/>
</dbReference>
<evidence type="ECO:0000256" key="7">
    <source>
        <dbReference type="ARBA" id="ARBA00023170"/>
    </source>
</evidence>
<evidence type="ECO:0000313" key="12">
    <source>
        <dbReference type="EMBL" id="KAJ8982638.1"/>
    </source>
</evidence>
<organism evidence="12 13">
    <name type="scientific">Molorchus minor</name>
    <dbReference type="NCBI Taxonomy" id="1323400"/>
    <lineage>
        <taxon>Eukaryota</taxon>
        <taxon>Metazoa</taxon>
        <taxon>Ecdysozoa</taxon>
        <taxon>Arthropoda</taxon>
        <taxon>Hexapoda</taxon>
        <taxon>Insecta</taxon>
        <taxon>Pterygota</taxon>
        <taxon>Neoptera</taxon>
        <taxon>Endopterygota</taxon>
        <taxon>Coleoptera</taxon>
        <taxon>Polyphaga</taxon>
        <taxon>Cucujiformia</taxon>
        <taxon>Chrysomeloidea</taxon>
        <taxon>Cerambycidae</taxon>
        <taxon>Lamiinae</taxon>
        <taxon>Monochamini</taxon>
        <taxon>Molorchus</taxon>
    </lineage>
</organism>
<keyword evidence="10" id="KW-0407">Ion channel</keyword>
<gene>
    <name evidence="12" type="ORF">NQ317_002690</name>
</gene>
<dbReference type="SMART" id="SM00918">
    <property type="entry name" value="Lig_chan-Glu_bd"/>
    <property type="match status" value="1"/>
</dbReference>
<keyword evidence="6" id="KW-0472">Membrane</keyword>
<feature type="domain" description="Ionotropic glutamate receptor L-glutamate and glycine-binding" evidence="11">
    <location>
        <begin position="7"/>
        <end position="71"/>
    </location>
</feature>
<comment type="caution">
    <text evidence="12">The sequence shown here is derived from an EMBL/GenBank/DDBJ whole genome shotgun (WGS) entry which is preliminary data.</text>
</comment>
<reference evidence="12" key="1">
    <citation type="journal article" date="2023" name="Insect Mol. Biol.">
        <title>Genome sequencing provides insights into the evolution of gene families encoding plant cell wall-degrading enzymes in longhorned beetles.</title>
        <authorList>
            <person name="Shin N.R."/>
            <person name="Okamura Y."/>
            <person name="Kirsch R."/>
            <person name="Pauchet Y."/>
        </authorList>
    </citation>
    <scope>NUCLEOTIDE SEQUENCE</scope>
    <source>
        <strain evidence="12">MMC_N1</strain>
    </source>
</reference>
<sequence length="158" mass="17926">MLNLLEPYLMVNENVSNAKGNDRYRGYSKDLLDEIAEIGNFNYEFNVIKNEPSKFDPEKQKWVGVIGEILDGRALLGISDLTMTHQRRAVIDFSLPYMTLEISNLRVNKGLFVRCGMVDRTILLRNKTLTGATYSNFDQDIPASALTLYPYPEEPGDA</sequence>
<evidence type="ECO:0000256" key="5">
    <source>
        <dbReference type="ARBA" id="ARBA00023065"/>
    </source>
</evidence>
<evidence type="ECO:0000313" key="13">
    <source>
        <dbReference type="Proteomes" id="UP001162164"/>
    </source>
</evidence>
<keyword evidence="13" id="KW-1185">Reference proteome</keyword>
<evidence type="ECO:0000256" key="10">
    <source>
        <dbReference type="ARBA" id="ARBA00023303"/>
    </source>
</evidence>
<evidence type="ECO:0000259" key="11">
    <source>
        <dbReference type="SMART" id="SM00918"/>
    </source>
</evidence>
<dbReference type="Proteomes" id="UP001162164">
    <property type="component" value="Unassembled WGS sequence"/>
</dbReference>
<keyword evidence="2" id="KW-0813">Transport</keyword>
<evidence type="ECO:0000256" key="4">
    <source>
        <dbReference type="ARBA" id="ARBA00022989"/>
    </source>
</evidence>
<dbReference type="InterPro" id="IPR015683">
    <property type="entry name" value="Ionotropic_Glu_rcpt"/>
</dbReference>
<evidence type="ECO:0000256" key="3">
    <source>
        <dbReference type="ARBA" id="ARBA00022692"/>
    </source>
</evidence>
<evidence type="ECO:0000256" key="2">
    <source>
        <dbReference type="ARBA" id="ARBA00022448"/>
    </source>
</evidence>
<comment type="subcellular location">
    <subcellularLocation>
        <location evidence="1">Membrane</location>
        <topology evidence="1">Multi-pass membrane protein</topology>
    </subcellularLocation>
</comment>
<dbReference type="PANTHER" id="PTHR18966">
    <property type="entry name" value="IONOTROPIC GLUTAMATE RECEPTOR"/>
    <property type="match status" value="1"/>
</dbReference>
<evidence type="ECO:0000256" key="9">
    <source>
        <dbReference type="ARBA" id="ARBA00023286"/>
    </source>
</evidence>
<keyword evidence="4" id="KW-1133">Transmembrane helix</keyword>
<dbReference type="Gene3D" id="3.40.190.10">
    <property type="entry name" value="Periplasmic binding protein-like II"/>
    <property type="match status" value="1"/>
</dbReference>
<protein>
    <recommendedName>
        <fullName evidence="11">Ionotropic glutamate receptor L-glutamate and glycine-binding domain-containing protein</fullName>
    </recommendedName>
</protein>
<dbReference type="InterPro" id="IPR019594">
    <property type="entry name" value="Glu/Gly-bd"/>
</dbReference>
<keyword evidence="8" id="KW-0325">Glycoprotein</keyword>
<dbReference type="SUPFAM" id="SSF53850">
    <property type="entry name" value="Periplasmic binding protein-like II"/>
    <property type="match status" value="1"/>
</dbReference>
<keyword evidence="5" id="KW-0406">Ion transport</keyword>
<evidence type="ECO:0000256" key="6">
    <source>
        <dbReference type="ARBA" id="ARBA00023136"/>
    </source>
</evidence>
<keyword evidence="9" id="KW-1071">Ligand-gated ion channel</keyword>
<evidence type="ECO:0000256" key="1">
    <source>
        <dbReference type="ARBA" id="ARBA00004141"/>
    </source>
</evidence>